<dbReference type="InterPro" id="IPR036412">
    <property type="entry name" value="HAD-like_sf"/>
</dbReference>
<dbReference type="Proteomes" id="UP000032309">
    <property type="component" value="Unassembled WGS sequence"/>
</dbReference>
<name>A0ABQ0JZE6_9BACT</name>
<proteinExistence type="predicted"/>
<dbReference type="Gene3D" id="3.40.50.1000">
    <property type="entry name" value="HAD superfamily/HAD-like"/>
    <property type="match status" value="1"/>
</dbReference>
<dbReference type="InterPro" id="IPR023214">
    <property type="entry name" value="HAD_sf"/>
</dbReference>
<evidence type="ECO:0000313" key="2">
    <source>
        <dbReference type="Proteomes" id="UP000032309"/>
    </source>
</evidence>
<dbReference type="EMBL" id="BAFN01000001">
    <property type="protein sequence ID" value="GAN34117.1"/>
    <property type="molecule type" value="Genomic_DNA"/>
</dbReference>
<comment type="caution">
    <text evidence="1">The sequence shown here is derived from an EMBL/GenBank/DDBJ whole genome shotgun (WGS) entry which is preliminary data.</text>
</comment>
<evidence type="ECO:0000313" key="1">
    <source>
        <dbReference type="EMBL" id="GAN34117.1"/>
    </source>
</evidence>
<protein>
    <submittedName>
        <fullName evidence="1">Uncharacterized protein</fullName>
    </submittedName>
</protein>
<dbReference type="SUPFAM" id="SSF56784">
    <property type="entry name" value="HAD-like"/>
    <property type="match status" value="1"/>
</dbReference>
<keyword evidence="2" id="KW-1185">Reference proteome</keyword>
<dbReference type="Gene3D" id="3.30.980.20">
    <property type="entry name" value="Putative mannosyl-3-phosphoglycerate phosphatase, domain 2"/>
    <property type="match status" value="1"/>
</dbReference>
<reference evidence="2" key="1">
    <citation type="journal article" date="2015" name="Genome Announc.">
        <title>Draft Genome Sequence of an Anaerobic Ammonium-Oxidizing Bacterium, "Candidatus Brocadia sinica".</title>
        <authorList>
            <person name="Oshiki M."/>
            <person name="Shinyako-Hata K."/>
            <person name="Satoh H."/>
            <person name="Okabe S."/>
        </authorList>
    </citation>
    <scope>NUCLEOTIDE SEQUENCE [LARGE SCALE GENOMIC DNA]</scope>
    <source>
        <strain evidence="2">JPN1</strain>
    </source>
</reference>
<dbReference type="RefSeq" id="WP_052564182.1">
    <property type="nucleotide sequence ID" value="NZ_BAFN01000001.1"/>
</dbReference>
<accession>A0ABQ0JZE6</accession>
<gene>
    <name evidence="1" type="ORF">BROSI_A2653</name>
</gene>
<organism evidence="1 2">
    <name type="scientific">Candidatus Brocadia sinica JPN1</name>
    <dbReference type="NCBI Taxonomy" id="1197129"/>
    <lineage>
        <taxon>Bacteria</taxon>
        <taxon>Pseudomonadati</taxon>
        <taxon>Planctomycetota</taxon>
        <taxon>Candidatus Brocadiia</taxon>
        <taxon>Candidatus Brocadiales</taxon>
        <taxon>Candidatus Brocadiaceae</taxon>
        <taxon>Candidatus Brocadia</taxon>
    </lineage>
</organism>
<sequence length="301" mass="34140">MIYSSRLNFMEGERFHHVFSTTIDKGKAVRMLINIYKNNFIDSIKTIGLDDSLIDLPMLATVDIPILVKKASENYDKRIQLPNLIYTDGIGPEGWNRAILKIFKNMISIVLICISLIKPASAEPISGHNVHYIIDNSTITRIQKPLVIRTDRETLEYFMEHVEELTRHGKDFRKKELLLEVKGNGRYGIHMPAKHITGEFELAEQKPQKVIYMGHGNAAIFFNFSGSVALEIDYTTQNYPRGPYENVKTAVHLKFDNAFLAFLAKAASPVLVPKLDKLISKLATKTKNVVETAYANKKSTK</sequence>